<dbReference type="SUPFAM" id="SSF51351">
    <property type="entry name" value="Triosephosphate isomerase (TIM)"/>
    <property type="match status" value="1"/>
</dbReference>
<dbReference type="ExpressionAtlas" id="M1ATP1">
    <property type="expression patterns" value="baseline"/>
</dbReference>
<comment type="similarity">
    <text evidence="1">Belongs to the triosephosphate isomerase family.</text>
</comment>
<dbReference type="CDD" id="cd00311">
    <property type="entry name" value="TIM"/>
    <property type="match status" value="1"/>
</dbReference>
<dbReference type="Gramene" id="PGSC0003DMT400030013">
    <property type="protein sequence ID" value="PGSC0003DMT400030013"/>
    <property type="gene ID" value="PGSC0003DMG400011518"/>
</dbReference>
<evidence type="ECO:0000256" key="4">
    <source>
        <dbReference type="ARBA" id="ARBA00024331"/>
    </source>
</evidence>
<dbReference type="InterPro" id="IPR035990">
    <property type="entry name" value="TIM_sf"/>
</dbReference>
<protein>
    <submittedName>
        <fullName evidence="6">R2 late blight resistance protein</fullName>
    </submittedName>
</protein>
<reference evidence="7" key="1">
    <citation type="journal article" date="2011" name="Nature">
        <title>Genome sequence and analysis of the tuber crop potato.</title>
        <authorList>
            <consortium name="The Potato Genome Sequencing Consortium"/>
        </authorList>
    </citation>
    <scope>NUCLEOTIDE SEQUENCE [LARGE SCALE GENOMIC DNA]</scope>
    <source>
        <strain evidence="7">cv. DM1-3 516 R44</strain>
    </source>
</reference>
<evidence type="ECO:0000256" key="5">
    <source>
        <dbReference type="SAM" id="MobiDB-lite"/>
    </source>
</evidence>
<dbReference type="GO" id="GO:0004807">
    <property type="term" value="F:triose-phosphate isomerase activity"/>
    <property type="evidence" value="ECO:0007669"/>
    <property type="project" value="InterPro"/>
</dbReference>
<comment type="pathway">
    <text evidence="4">Carbohydrate biosynthesis.</text>
</comment>
<sequence>MFLPRFNGNDNGNPKNWIFRAELYFTYLGFDEKDWLPLPSFYFDGEALSWFDWLFRNKLLVDWNHFKDAFTQRFQQQTNINVLGRLANSSQVHYDYISSVPIVSQSVVVSPFSASSHFSRSSAIASACNAESSQADQVLDESSHGIKLNEVRSIAPRVSLLVPFDGPEVVRPNEHLERDMSMRYVDVNSLASGSPKLKTDSETFVDWYLSDLFMEPVGNENLYLNISTSSIHSVKILPDIENGKSTGAFNDQNISSQFPLVPAANLFIIIMPVIAMDLCVWDPGICFEFMALTDFIENAEELFLLGCPCKFFLNVDSNSMSRVWDPGQTWCVYCYFSNGSCVMYNYIAFTCPSIAYELVVEEYFYVNYDVLVDNFKQTSVLRPDVSTSFDRKIENCYLVLDRKNHIALLSSTIGLQNFDAHFNVLPIGITGPMKVFGRHSVAHEVLSNSAHHWSLKICLHGLFHNWFAGRTHWFVFVVINGDVVGSSTRIVHLNKWVSGQRLKDNVQMPRHNNVSWRGNSGLQDGKYIDFIKYKYLVVVYNDARDGLQLSLPLFHVLTMLSWSVSVHLANYKVVELNHVRDVFKAAFTMMSILRILWPRRHVIGENDEFIGKKAAYALSQGVGVIACIGELLQEREAGKTFDLCFQQLKAFADAIPSWDNVVIAYEPVWAIGTVASPDFSCHNHVQQAVNCFDTIYKAWYEALDFSHKGLAGVCHQMHFVHLKVNVTAPRLPMLSLARSLDLNLEDKVLIEDGSIVMNQPQPNRDTNKDITQIDIGPSKSNRARPSQIVWDPGPFTLC</sequence>
<comment type="subunit">
    <text evidence="2">Homodimer.</text>
</comment>
<dbReference type="InterPro" id="IPR013785">
    <property type="entry name" value="Aldolase_TIM"/>
</dbReference>
<dbReference type="PANTHER" id="PTHR21139:SF2">
    <property type="entry name" value="TRIOSEPHOSPHATE ISOMERASE"/>
    <property type="match status" value="1"/>
</dbReference>
<proteinExistence type="inferred from homology"/>
<organism evidence="6 7">
    <name type="scientific">Solanum tuberosum</name>
    <name type="common">Potato</name>
    <dbReference type="NCBI Taxonomy" id="4113"/>
    <lineage>
        <taxon>Eukaryota</taxon>
        <taxon>Viridiplantae</taxon>
        <taxon>Streptophyta</taxon>
        <taxon>Embryophyta</taxon>
        <taxon>Tracheophyta</taxon>
        <taxon>Spermatophyta</taxon>
        <taxon>Magnoliopsida</taxon>
        <taxon>eudicotyledons</taxon>
        <taxon>Gunneridae</taxon>
        <taxon>Pentapetalae</taxon>
        <taxon>asterids</taxon>
        <taxon>lamiids</taxon>
        <taxon>Solanales</taxon>
        <taxon>Solanaceae</taxon>
        <taxon>Solanoideae</taxon>
        <taxon>Solaneae</taxon>
        <taxon>Solanum</taxon>
    </lineage>
</organism>
<feature type="region of interest" description="Disordered" evidence="5">
    <location>
        <begin position="757"/>
        <end position="786"/>
    </location>
</feature>
<dbReference type="PROSITE" id="PS51440">
    <property type="entry name" value="TIM_2"/>
    <property type="match status" value="1"/>
</dbReference>
<name>M1ATP1_SOLTU</name>
<evidence type="ECO:0000313" key="7">
    <source>
        <dbReference type="Proteomes" id="UP000011115"/>
    </source>
</evidence>
<reference evidence="6" key="2">
    <citation type="submission" date="2015-06" db="UniProtKB">
        <authorList>
            <consortium name="EnsemblPlants"/>
        </authorList>
    </citation>
    <scope>IDENTIFICATION</scope>
    <source>
        <strain evidence="6">DM1-3 516 R44</strain>
    </source>
</reference>
<dbReference type="Proteomes" id="UP000011115">
    <property type="component" value="Unassembled WGS sequence"/>
</dbReference>
<accession>M1ATP1</accession>
<dbReference type="Gene3D" id="3.20.20.70">
    <property type="entry name" value="Aldolase class I"/>
    <property type="match status" value="1"/>
</dbReference>
<keyword evidence="3" id="KW-0413">Isomerase</keyword>
<evidence type="ECO:0000256" key="2">
    <source>
        <dbReference type="ARBA" id="ARBA00011738"/>
    </source>
</evidence>
<dbReference type="PANTHER" id="PTHR21139">
    <property type="entry name" value="TRIOSEPHOSPHATE ISOMERASE"/>
    <property type="match status" value="1"/>
</dbReference>
<evidence type="ECO:0000313" key="6">
    <source>
        <dbReference type="EnsemblPlants" id="PGSC0003DMT400030013"/>
    </source>
</evidence>
<evidence type="ECO:0000256" key="3">
    <source>
        <dbReference type="ARBA" id="ARBA00023235"/>
    </source>
</evidence>
<evidence type="ECO:0000256" key="1">
    <source>
        <dbReference type="ARBA" id="ARBA00007422"/>
    </source>
</evidence>
<dbReference type="AlphaFoldDB" id="M1ATP1"/>
<dbReference type="InterPro" id="IPR000652">
    <property type="entry name" value="Triosephosphate_isomerase"/>
</dbReference>
<dbReference type="EnsemblPlants" id="PGSC0003DMT400030013">
    <property type="protein sequence ID" value="PGSC0003DMT400030013"/>
    <property type="gene ID" value="PGSC0003DMG400011518"/>
</dbReference>
<dbReference type="Pfam" id="PF00121">
    <property type="entry name" value="TIM"/>
    <property type="match status" value="1"/>
</dbReference>
<keyword evidence="7" id="KW-1185">Reference proteome</keyword>
<dbReference type="HOGENOM" id="CLU_352491_0_0_1"/>